<evidence type="ECO:0000313" key="1">
    <source>
        <dbReference type="EMBL" id="KAI0288395.1"/>
    </source>
</evidence>
<evidence type="ECO:0000313" key="2">
    <source>
        <dbReference type="Proteomes" id="UP001203297"/>
    </source>
</evidence>
<dbReference type="EMBL" id="WTXG01000471">
    <property type="protein sequence ID" value="KAI0288395.1"/>
    <property type="molecule type" value="Genomic_DNA"/>
</dbReference>
<sequence>MRLATGHAFTAEYQEQFHPTLPISSCTCPCDDNTLATFEHVLLHCPLYTQVRVTWMLTPQDLDGLTWPQVFNHRGHVDHLLEFIQDTRAFTNPISAR</sequence>
<reference evidence="1" key="1">
    <citation type="journal article" date="2022" name="New Phytol.">
        <title>Evolutionary transition to the ectomycorrhizal habit in the genomes of a hyperdiverse lineage of mushroom-forming fungi.</title>
        <authorList>
            <person name="Looney B."/>
            <person name="Miyauchi S."/>
            <person name="Morin E."/>
            <person name="Drula E."/>
            <person name="Courty P.E."/>
            <person name="Kohler A."/>
            <person name="Kuo A."/>
            <person name="LaButti K."/>
            <person name="Pangilinan J."/>
            <person name="Lipzen A."/>
            <person name="Riley R."/>
            <person name="Andreopoulos W."/>
            <person name="He G."/>
            <person name="Johnson J."/>
            <person name="Nolan M."/>
            <person name="Tritt A."/>
            <person name="Barry K.W."/>
            <person name="Grigoriev I.V."/>
            <person name="Nagy L.G."/>
            <person name="Hibbett D."/>
            <person name="Henrissat B."/>
            <person name="Matheny P.B."/>
            <person name="Labbe J."/>
            <person name="Martin F.M."/>
        </authorList>
    </citation>
    <scope>NUCLEOTIDE SEQUENCE</scope>
    <source>
        <strain evidence="1">BPL690</strain>
    </source>
</reference>
<gene>
    <name evidence="1" type="ORF">B0F90DRAFT_1025258</name>
</gene>
<dbReference type="AlphaFoldDB" id="A0AAD4QIJ8"/>
<organism evidence="1 2">
    <name type="scientific">Multifurca ochricompacta</name>
    <dbReference type="NCBI Taxonomy" id="376703"/>
    <lineage>
        <taxon>Eukaryota</taxon>
        <taxon>Fungi</taxon>
        <taxon>Dikarya</taxon>
        <taxon>Basidiomycota</taxon>
        <taxon>Agaricomycotina</taxon>
        <taxon>Agaricomycetes</taxon>
        <taxon>Russulales</taxon>
        <taxon>Russulaceae</taxon>
        <taxon>Multifurca</taxon>
    </lineage>
</organism>
<comment type="caution">
    <text evidence="1">The sequence shown here is derived from an EMBL/GenBank/DDBJ whole genome shotgun (WGS) entry which is preliminary data.</text>
</comment>
<proteinExistence type="predicted"/>
<dbReference type="Proteomes" id="UP001203297">
    <property type="component" value="Unassembled WGS sequence"/>
</dbReference>
<accession>A0AAD4QIJ8</accession>
<name>A0AAD4QIJ8_9AGAM</name>
<protein>
    <submittedName>
        <fullName evidence="1">Uncharacterized protein</fullName>
    </submittedName>
</protein>
<keyword evidence="2" id="KW-1185">Reference proteome</keyword>